<keyword evidence="3" id="KW-0675">Receptor</keyword>
<dbReference type="AlphaFoldDB" id="A0A922LIC5"/>
<dbReference type="CTD" id="55850"/>
<dbReference type="KEGG" id="shx:MS3_00006941"/>
<evidence type="ECO:0000313" key="3">
    <source>
        <dbReference type="EMBL" id="KAH9585800.1"/>
    </source>
</evidence>
<dbReference type="GeneID" id="24593152"/>
<comment type="caution">
    <text evidence="3">The sequence shown here is derived from an EMBL/GenBank/DDBJ whole genome shotgun (WGS) entry which is preliminary data.</text>
</comment>
<dbReference type="Proteomes" id="UP000471633">
    <property type="component" value="Unassembled WGS sequence"/>
</dbReference>
<organism evidence="3 4">
    <name type="scientific">Schistosoma haematobium</name>
    <name type="common">Blood fluke</name>
    <dbReference type="NCBI Taxonomy" id="6185"/>
    <lineage>
        <taxon>Eukaryota</taxon>
        <taxon>Metazoa</taxon>
        <taxon>Spiralia</taxon>
        <taxon>Lophotrochozoa</taxon>
        <taxon>Platyhelminthes</taxon>
        <taxon>Trematoda</taxon>
        <taxon>Digenea</taxon>
        <taxon>Strigeidida</taxon>
        <taxon>Schistosomatoidea</taxon>
        <taxon>Schistosomatidae</taxon>
        <taxon>Schistosoma</taxon>
    </lineage>
</organism>
<dbReference type="PANTHER" id="PTHR33327">
    <property type="entry name" value="ENDONUCLEASE"/>
    <property type="match status" value="1"/>
</dbReference>
<dbReference type="Pfam" id="PF23055">
    <property type="entry name" value="DUF7041"/>
    <property type="match status" value="1"/>
</dbReference>
<reference evidence="3" key="1">
    <citation type="journal article" date="2012" name="Nat. Genet.">
        <title>Whole-genome sequence of Schistosoma haematobium.</title>
        <authorList>
            <person name="Young N.D."/>
            <person name="Jex A.R."/>
            <person name="Li B."/>
            <person name="Liu S."/>
            <person name="Yang L."/>
            <person name="Xiong Z."/>
            <person name="Li Y."/>
            <person name="Cantacessi C."/>
            <person name="Hall R.S."/>
            <person name="Xu X."/>
            <person name="Chen F."/>
            <person name="Wu X."/>
            <person name="Zerlotini A."/>
            <person name="Oliveira G."/>
            <person name="Hofmann A."/>
            <person name="Zhang G."/>
            <person name="Fang X."/>
            <person name="Kang Y."/>
            <person name="Campbell B.E."/>
            <person name="Loukas A."/>
            <person name="Ranganathan S."/>
            <person name="Rollinson D."/>
            <person name="Rinaldi G."/>
            <person name="Brindley P.J."/>
            <person name="Yang H."/>
            <person name="Wang J."/>
            <person name="Wang J."/>
            <person name="Gasser R.B."/>
        </authorList>
    </citation>
    <scope>NUCLEOTIDE SEQUENCE</scope>
</reference>
<feature type="coiled-coil region" evidence="1">
    <location>
        <begin position="184"/>
        <end position="211"/>
    </location>
</feature>
<feature type="domain" description="DUF7041" evidence="2">
    <location>
        <begin position="23"/>
        <end position="105"/>
    </location>
</feature>
<reference evidence="3" key="3">
    <citation type="submission" date="2021-06" db="EMBL/GenBank/DDBJ databases">
        <title>Chromosome-level genome assembly for S. haematobium.</title>
        <authorList>
            <person name="Stroehlein A.J."/>
        </authorList>
    </citation>
    <scope>NUCLEOTIDE SEQUENCE</scope>
</reference>
<keyword evidence="4" id="KW-1185">Reference proteome</keyword>
<accession>A0A922LIC5</accession>
<reference evidence="3" key="2">
    <citation type="journal article" date="2019" name="Gigascience">
        <title>High-quality Schistosoma haematobium genome achieved by single-molecule and long-range sequencing.</title>
        <authorList>
            <person name="Stroehlein A.J."/>
            <person name="Korhonen P.K."/>
            <person name="Chong T.M."/>
            <person name="Lim Y.L."/>
            <person name="Chan K.G."/>
            <person name="Webster B."/>
            <person name="Rollinson D."/>
            <person name="Brindley P.J."/>
            <person name="Gasser R.B."/>
            <person name="Young N.D."/>
        </authorList>
    </citation>
    <scope>NUCLEOTIDE SEQUENCE</scope>
</reference>
<dbReference type="RefSeq" id="XP_051068370.1">
    <property type="nucleotide sequence ID" value="XM_051215178.1"/>
</dbReference>
<gene>
    <name evidence="3" type="primary">USE1</name>
    <name evidence="3" type="ORF">MS3_00006941</name>
</gene>
<evidence type="ECO:0000313" key="4">
    <source>
        <dbReference type="Proteomes" id="UP000471633"/>
    </source>
</evidence>
<sequence>MSLGNSLSLSSKSIPIGAISVPLPVFNPRKAELWFARLESYFVANRITSQSTKFAYANSLLPDDVIEQVPDVIFKPDSDSPYDCLKRKVIRVTSLTDQQTIGQLLANIELGDNTPSQLKRHMTNLLGNRTVDKRPLYQLWLRRLPQNIQQILAIGDEDVDFDRLADIADRIYERTRTHSVSHIQSSLTDEIAELRRTVDVLTKKIAQLQFLNTSHSKCRGRSRSRRRRSPSTTRHNICWHHRTYGKQAKRCTPPCNFASTQQRERQGRRLVATAVAGHNSQDSRLLCYRQKNRNTVLSRHRGRG</sequence>
<reference evidence="3" key="4">
    <citation type="journal article" date="2022" name="PLoS Pathog.">
        <title>Chromosome-level genome of Schistosoma haematobium underpins genome-wide explorations of molecular variation.</title>
        <authorList>
            <person name="Stroehlein A.J."/>
            <person name="Korhonen P.K."/>
            <person name="Lee V.V."/>
            <person name="Ralph S.A."/>
            <person name="Mentink-Kane M."/>
            <person name="You H."/>
            <person name="McManus D.P."/>
            <person name="Tchuente L.T."/>
            <person name="Stothard J.R."/>
            <person name="Kaur P."/>
            <person name="Dudchenko O."/>
            <person name="Aiden E.L."/>
            <person name="Yang B."/>
            <person name="Yang H."/>
            <person name="Emery A.M."/>
            <person name="Webster B.L."/>
            <person name="Brindley P.J."/>
            <person name="Rollinson D."/>
            <person name="Chang B.C.H."/>
            <person name="Gasser R.B."/>
            <person name="Young N.D."/>
        </authorList>
    </citation>
    <scope>NUCLEOTIDE SEQUENCE</scope>
</reference>
<evidence type="ECO:0000256" key="1">
    <source>
        <dbReference type="SAM" id="Coils"/>
    </source>
</evidence>
<dbReference type="EMBL" id="AMPZ03000004">
    <property type="protein sequence ID" value="KAH9585800.1"/>
    <property type="molecule type" value="Genomic_DNA"/>
</dbReference>
<protein>
    <submittedName>
        <fullName evidence="3">SNAP receptor use1</fullName>
    </submittedName>
</protein>
<proteinExistence type="predicted"/>
<evidence type="ECO:0000259" key="2">
    <source>
        <dbReference type="Pfam" id="PF23055"/>
    </source>
</evidence>
<name>A0A922LIC5_SCHHA</name>
<keyword evidence="1" id="KW-0175">Coiled coil</keyword>
<dbReference type="PANTHER" id="PTHR33327:SF3">
    <property type="entry name" value="RNA-DIRECTED DNA POLYMERASE"/>
    <property type="match status" value="1"/>
</dbReference>
<dbReference type="InterPro" id="IPR055469">
    <property type="entry name" value="DUF7041"/>
</dbReference>